<evidence type="ECO:0000259" key="14">
    <source>
        <dbReference type="PROSITE" id="PS50026"/>
    </source>
</evidence>
<evidence type="ECO:0000256" key="4">
    <source>
        <dbReference type="ARBA" id="ARBA00022530"/>
    </source>
</evidence>
<dbReference type="PROSITE" id="PS01187">
    <property type="entry name" value="EGF_CA"/>
    <property type="match status" value="4"/>
</dbReference>
<dbReference type="GO" id="GO:0016504">
    <property type="term" value="F:peptidase activator activity"/>
    <property type="evidence" value="ECO:0007669"/>
    <property type="project" value="InterPro"/>
</dbReference>
<organism evidence="15 16">
    <name type="scientific">Steinernema glaseri</name>
    <dbReference type="NCBI Taxonomy" id="37863"/>
    <lineage>
        <taxon>Eukaryota</taxon>
        <taxon>Metazoa</taxon>
        <taxon>Ecdysozoa</taxon>
        <taxon>Nematoda</taxon>
        <taxon>Chromadorea</taxon>
        <taxon>Rhabditida</taxon>
        <taxon>Tylenchina</taxon>
        <taxon>Panagrolaimomorpha</taxon>
        <taxon>Strongyloidoidea</taxon>
        <taxon>Steinernematidae</taxon>
        <taxon>Steinernema</taxon>
    </lineage>
</organism>
<keyword evidence="7" id="KW-0677">Repeat</keyword>
<dbReference type="InterPro" id="IPR026823">
    <property type="entry name" value="cEGF"/>
</dbReference>
<comment type="similarity">
    <text evidence="2 11">Belongs to the fibulin family.</text>
</comment>
<sequence>MLRGRTPPLPRDPEVHGHPRRRLLDDLCPHGLHLLSPRPAGPQLRQRDASCPARGLLPRLDEPQRRRTQKENSVLAREVEGDRCAAAKCEHTCNDRGDFEVECSCREGYELGPDGASCIDIDECVLQLSDCRLDSQRCLNTPGSFKCIRTLSCGTGYALDGRTEQCIDVDECNLGTHDCGTLYQCRNTQGSFRCDPKKCATTELMNPRTGECVPVDCPPGYEAKEGQCLDIDECQLPDVCGNFEECINAPGSFRCQEIGDLCNRGFALDKATGFCADVNECLDGTHLCGEHLCINLVGSFKCRCSAGFEFNATTLRCEDVDECTKFPGHMCLAHSTCVNTIGSFECTCEPGFALGADGRTCEDIDECAADSSLCAQECVNTPGSFRCACRAGFSLAADGVACEDIDECRAGARRGVELCMGGCTNTVGSFRCECPSGFEVDVDGVTCRDLDECALGECPQPDQICVNTIGAFKCHRVRCPRHYTHDPVLKNRCNRGPGACKRLSETQCRKHPVHVSWQYIAIPRHVNISSQRTSVVLFSMKGPAAPEYHMQFELQLINARPENPSVLPAIRSNFLLQKGAERNSAVIALRDSLDGPQVVELELALRLSVGGEFRSKFVANLIVHVSQHRPQPVVEHRRRRHHDFFF</sequence>
<evidence type="ECO:0000256" key="5">
    <source>
        <dbReference type="ARBA" id="ARBA00022536"/>
    </source>
</evidence>
<dbReference type="InterPro" id="IPR013032">
    <property type="entry name" value="EGF-like_CS"/>
</dbReference>
<comment type="caution">
    <text evidence="12">Lacks conserved residue(s) required for the propagation of feature annotation.</text>
</comment>
<feature type="domain" description="EGF-like" evidence="14">
    <location>
        <begin position="319"/>
        <end position="362"/>
    </location>
</feature>
<evidence type="ECO:0000256" key="9">
    <source>
        <dbReference type="ARBA" id="ARBA00023157"/>
    </source>
</evidence>
<keyword evidence="4 11" id="KW-0272">Extracellular matrix</keyword>
<protein>
    <recommendedName>
        <fullName evidence="11">Fibulin-1</fullName>
    </recommendedName>
</protein>
<dbReference type="GO" id="GO:0071944">
    <property type="term" value="C:cell periphery"/>
    <property type="evidence" value="ECO:0007669"/>
    <property type="project" value="UniProtKB-ARBA"/>
</dbReference>
<evidence type="ECO:0000256" key="10">
    <source>
        <dbReference type="ARBA" id="ARBA00023180"/>
    </source>
</evidence>
<dbReference type="PANTHER" id="PTHR47333">
    <property type="entry name" value="VON WILLEBRAND FACTOR C AND EGF DOMAIN-CONTAINING PROTEIN"/>
    <property type="match status" value="1"/>
</dbReference>
<dbReference type="SMART" id="SM00181">
    <property type="entry name" value="EGF"/>
    <property type="match status" value="9"/>
</dbReference>
<evidence type="ECO:0000313" key="15">
    <source>
        <dbReference type="Proteomes" id="UP000095287"/>
    </source>
</evidence>
<dbReference type="SUPFAM" id="SSF57184">
    <property type="entry name" value="Growth factor receptor domain"/>
    <property type="match status" value="3"/>
</dbReference>
<feature type="compositionally biased region" description="Basic and acidic residues" evidence="13">
    <location>
        <begin position="11"/>
        <end position="22"/>
    </location>
</feature>
<dbReference type="Pfam" id="PF22914">
    <property type="entry name" value="Fibulin_C"/>
    <property type="match status" value="1"/>
</dbReference>
<dbReference type="InterPro" id="IPR018097">
    <property type="entry name" value="EGF_Ca-bd_CS"/>
</dbReference>
<dbReference type="PANTHER" id="PTHR47333:SF4">
    <property type="entry name" value="EGF-LIKE DOMAIN-CONTAINING PROTEIN"/>
    <property type="match status" value="1"/>
</dbReference>
<dbReference type="PIRSF" id="PIRSF036313">
    <property type="entry name" value="Fibulin-1"/>
    <property type="match status" value="1"/>
</dbReference>
<dbReference type="GO" id="GO:0030198">
    <property type="term" value="P:extracellular matrix organization"/>
    <property type="evidence" value="ECO:0007669"/>
    <property type="project" value="InterPro"/>
</dbReference>
<dbReference type="InterPro" id="IPR049883">
    <property type="entry name" value="NOTCH1_EGF-like"/>
</dbReference>
<dbReference type="InterPro" id="IPR009030">
    <property type="entry name" value="Growth_fac_rcpt_cys_sf"/>
</dbReference>
<keyword evidence="3 11" id="KW-0964">Secreted</keyword>
<evidence type="ECO:0000256" key="3">
    <source>
        <dbReference type="ARBA" id="ARBA00022525"/>
    </source>
</evidence>
<dbReference type="PROSITE" id="PS00010">
    <property type="entry name" value="ASX_HYDROXYL"/>
    <property type="match status" value="3"/>
</dbReference>
<feature type="domain" description="EGF-like" evidence="14">
    <location>
        <begin position="277"/>
        <end position="318"/>
    </location>
</feature>
<dbReference type="Gene3D" id="2.10.25.10">
    <property type="entry name" value="Laminin"/>
    <property type="match status" value="9"/>
</dbReference>
<dbReference type="InterPro" id="IPR055088">
    <property type="entry name" value="Fibulin_C"/>
</dbReference>
<keyword evidence="9" id="KW-1015">Disulfide bond</keyword>
<dbReference type="InterPro" id="IPR000152">
    <property type="entry name" value="EGF-type_Asp/Asn_hydroxyl_site"/>
</dbReference>
<dbReference type="SMART" id="SM00179">
    <property type="entry name" value="EGF_CA"/>
    <property type="match status" value="8"/>
</dbReference>
<dbReference type="Pfam" id="PF12661">
    <property type="entry name" value="hEGF"/>
    <property type="match status" value="1"/>
</dbReference>
<evidence type="ECO:0000256" key="7">
    <source>
        <dbReference type="ARBA" id="ARBA00022737"/>
    </source>
</evidence>
<dbReference type="Pfam" id="PF07645">
    <property type="entry name" value="EGF_CA"/>
    <property type="match status" value="5"/>
</dbReference>
<evidence type="ECO:0000256" key="2">
    <source>
        <dbReference type="ARBA" id="ARBA00006127"/>
    </source>
</evidence>
<dbReference type="PROSITE" id="PS01186">
    <property type="entry name" value="EGF_2"/>
    <property type="match status" value="5"/>
</dbReference>
<dbReference type="Proteomes" id="UP000095287">
    <property type="component" value="Unplaced"/>
</dbReference>
<dbReference type="FunFam" id="2.10.25.10:FF:000014">
    <property type="entry name" value="Latent-transforming growth factor beta-binding protein 3"/>
    <property type="match status" value="2"/>
</dbReference>
<dbReference type="GO" id="GO:0005509">
    <property type="term" value="F:calcium ion binding"/>
    <property type="evidence" value="ECO:0007669"/>
    <property type="project" value="InterPro"/>
</dbReference>
<dbReference type="PROSITE" id="PS50026">
    <property type="entry name" value="EGF_3"/>
    <property type="match status" value="3"/>
</dbReference>
<feature type="domain" description="EGF-like" evidence="14">
    <location>
        <begin position="363"/>
        <end position="403"/>
    </location>
</feature>
<keyword evidence="5 12" id="KW-0245">EGF-like domain</keyword>
<accession>A0A1I7YGE9</accession>
<evidence type="ECO:0000256" key="12">
    <source>
        <dbReference type="PROSITE-ProRule" id="PRU00076"/>
    </source>
</evidence>
<feature type="region of interest" description="Disordered" evidence="13">
    <location>
        <begin position="55"/>
        <end position="74"/>
    </location>
</feature>
<dbReference type="CDD" id="cd00054">
    <property type="entry name" value="EGF_CA"/>
    <property type="match status" value="3"/>
</dbReference>
<evidence type="ECO:0000313" key="16">
    <source>
        <dbReference type="WBParaSite" id="L893_g15845.t1"/>
    </source>
</evidence>
<dbReference type="SUPFAM" id="SSF57196">
    <property type="entry name" value="EGF/Laminin"/>
    <property type="match status" value="1"/>
</dbReference>
<dbReference type="WBParaSite" id="L893_g15845.t1">
    <property type="protein sequence ID" value="L893_g15845.t1"/>
    <property type="gene ID" value="L893_g15845"/>
</dbReference>
<evidence type="ECO:0000256" key="8">
    <source>
        <dbReference type="ARBA" id="ARBA00022837"/>
    </source>
</evidence>
<keyword evidence="15" id="KW-1185">Reference proteome</keyword>
<dbReference type="InterPro" id="IPR017048">
    <property type="entry name" value="Fibulin-1"/>
</dbReference>
<evidence type="ECO:0000256" key="11">
    <source>
        <dbReference type="PIRNR" id="PIRNR036313"/>
    </source>
</evidence>
<keyword evidence="6" id="KW-0732">Signal</keyword>
<keyword evidence="10" id="KW-0325">Glycoprotein</keyword>
<dbReference type="FunFam" id="2.10.25.10:FF:000010">
    <property type="entry name" value="Pro-epidermal growth factor"/>
    <property type="match status" value="1"/>
</dbReference>
<proteinExistence type="inferred from homology"/>
<dbReference type="AlphaFoldDB" id="A0A1I7YGE9"/>
<comment type="subcellular location">
    <subcellularLocation>
        <location evidence="1 11">Secreted</location>
        <location evidence="1 11">Extracellular space</location>
        <location evidence="1 11">Extracellular matrix</location>
    </subcellularLocation>
</comment>
<keyword evidence="8" id="KW-0106">Calcium</keyword>
<feature type="region of interest" description="Disordered" evidence="13">
    <location>
        <begin position="1"/>
        <end position="22"/>
    </location>
</feature>
<dbReference type="InterPro" id="IPR001881">
    <property type="entry name" value="EGF-like_Ca-bd_dom"/>
</dbReference>
<dbReference type="FunFam" id="2.10.25.10:FF:000003">
    <property type="entry name" value="fibrillin-1 isoform X1"/>
    <property type="match status" value="1"/>
</dbReference>
<name>A0A1I7YGE9_9BILA</name>
<evidence type="ECO:0000256" key="13">
    <source>
        <dbReference type="SAM" id="MobiDB-lite"/>
    </source>
</evidence>
<dbReference type="FunFam" id="2.10.25.10:FF:000038">
    <property type="entry name" value="Fibrillin 2"/>
    <property type="match status" value="1"/>
</dbReference>
<dbReference type="Pfam" id="PF12662">
    <property type="entry name" value="cEGF"/>
    <property type="match status" value="2"/>
</dbReference>
<reference evidence="16" key="1">
    <citation type="submission" date="2016-11" db="UniProtKB">
        <authorList>
            <consortium name="WormBaseParasite"/>
        </authorList>
    </citation>
    <scope>IDENTIFICATION</scope>
</reference>
<evidence type="ECO:0000256" key="6">
    <source>
        <dbReference type="ARBA" id="ARBA00022729"/>
    </source>
</evidence>
<dbReference type="InterPro" id="IPR000742">
    <property type="entry name" value="EGF"/>
</dbReference>
<comment type="subunit">
    <text evidence="11">Homomultimerizes and interacts with various extracellular matrix components.</text>
</comment>
<dbReference type="InterPro" id="IPR052080">
    <property type="entry name" value="vWF_C/EGF_Fibrillin"/>
</dbReference>
<evidence type="ECO:0000256" key="1">
    <source>
        <dbReference type="ARBA" id="ARBA00004498"/>
    </source>
</evidence>